<dbReference type="PRINTS" id="PR00035">
    <property type="entry name" value="HTHGNTR"/>
</dbReference>
<dbReference type="SUPFAM" id="SSF64288">
    <property type="entry name" value="Chorismate lyase-like"/>
    <property type="match status" value="1"/>
</dbReference>
<dbReference type="Gene3D" id="3.40.1410.10">
    <property type="entry name" value="Chorismate lyase-like"/>
    <property type="match status" value="1"/>
</dbReference>
<sequence length="246" mass="26516">MAGIDGAVPKYLQIAEHLRDLIERGELAPGAEVPSERELAARWQVARPTAAKALNALRQRGIVTSRRGSGTYVAERSALMRESAPRYGPAPESESVTVLRAEMLEGSRYVTESLGLPASSAVFTLETVCANDSRNKRLMTCWYPGELAEGALGSGPASDSGGIARYLADAIGRAAVVVRESVGARLATDDERRRLALPDPAAVLVVRRTVLDGRGVALEYRESVHPPGHPIETREYPARSAADFRR</sequence>
<evidence type="ECO:0000313" key="6">
    <source>
        <dbReference type="EMBL" id="MEB3514492.1"/>
    </source>
</evidence>
<evidence type="ECO:0000259" key="5">
    <source>
        <dbReference type="PROSITE" id="PS50949"/>
    </source>
</evidence>
<evidence type="ECO:0000256" key="3">
    <source>
        <dbReference type="ARBA" id="ARBA00023163"/>
    </source>
</evidence>
<accession>A0ABU6B4I9</accession>
<dbReference type="InterPro" id="IPR028978">
    <property type="entry name" value="Chorismate_lyase_/UTRA_dom_sf"/>
</dbReference>
<dbReference type="PANTHER" id="PTHR44846">
    <property type="entry name" value="MANNOSYL-D-GLYCERATE TRANSPORT/METABOLISM SYSTEM REPRESSOR MNGR-RELATED"/>
    <property type="match status" value="1"/>
</dbReference>
<keyword evidence="3" id="KW-0804">Transcription</keyword>
<feature type="region of interest" description="Disordered" evidence="4">
    <location>
        <begin position="226"/>
        <end position="246"/>
    </location>
</feature>
<gene>
    <name evidence="6" type="ORF">U3653_31105</name>
</gene>
<evidence type="ECO:0000256" key="2">
    <source>
        <dbReference type="ARBA" id="ARBA00023125"/>
    </source>
</evidence>
<dbReference type="Gene3D" id="1.10.10.10">
    <property type="entry name" value="Winged helix-like DNA-binding domain superfamily/Winged helix DNA-binding domain"/>
    <property type="match status" value="1"/>
</dbReference>
<name>A0ABU6B4I9_9NOCA</name>
<comment type="caution">
    <text evidence="6">The sequence shown here is derived from an EMBL/GenBank/DDBJ whole genome shotgun (WGS) entry which is preliminary data.</text>
</comment>
<dbReference type="SMART" id="SM00866">
    <property type="entry name" value="UTRA"/>
    <property type="match status" value="1"/>
</dbReference>
<feature type="compositionally biased region" description="Basic and acidic residues" evidence="4">
    <location>
        <begin position="231"/>
        <end position="246"/>
    </location>
</feature>
<dbReference type="Proteomes" id="UP001348098">
    <property type="component" value="Unassembled WGS sequence"/>
</dbReference>
<dbReference type="InterPro" id="IPR036390">
    <property type="entry name" value="WH_DNA-bd_sf"/>
</dbReference>
<keyword evidence="1" id="KW-0805">Transcription regulation</keyword>
<dbReference type="PROSITE" id="PS50949">
    <property type="entry name" value="HTH_GNTR"/>
    <property type="match status" value="1"/>
</dbReference>
<feature type="domain" description="HTH gntR-type" evidence="5">
    <location>
        <begin position="8"/>
        <end position="76"/>
    </location>
</feature>
<keyword evidence="7" id="KW-1185">Reference proteome</keyword>
<dbReference type="Pfam" id="PF07702">
    <property type="entry name" value="UTRA"/>
    <property type="match status" value="1"/>
</dbReference>
<dbReference type="InterPro" id="IPR036388">
    <property type="entry name" value="WH-like_DNA-bd_sf"/>
</dbReference>
<protein>
    <submittedName>
        <fullName evidence="6">GntR family transcriptional regulator</fullName>
    </submittedName>
</protein>
<evidence type="ECO:0000256" key="1">
    <source>
        <dbReference type="ARBA" id="ARBA00023015"/>
    </source>
</evidence>
<reference evidence="6 7" key="1">
    <citation type="submission" date="2023-12" db="EMBL/GenBank/DDBJ databases">
        <title>novel species in genus Nocarida.</title>
        <authorList>
            <person name="Li Z."/>
        </authorList>
    </citation>
    <scope>NUCLEOTIDE SEQUENCE [LARGE SCALE GENOMIC DNA]</scope>
    <source>
        <strain evidence="6 7">CDC186</strain>
    </source>
</reference>
<evidence type="ECO:0000256" key="4">
    <source>
        <dbReference type="SAM" id="MobiDB-lite"/>
    </source>
</evidence>
<organism evidence="6 7">
    <name type="scientific">Nocardia implantans</name>
    <dbReference type="NCBI Taxonomy" id="3108168"/>
    <lineage>
        <taxon>Bacteria</taxon>
        <taxon>Bacillati</taxon>
        <taxon>Actinomycetota</taxon>
        <taxon>Actinomycetes</taxon>
        <taxon>Mycobacteriales</taxon>
        <taxon>Nocardiaceae</taxon>
        <taxon>Nocardia</taxon>
    </lineage>
</organism>
<dbReference type="InterPro" id="IPR011663">
    <property type="entry name" value="UTRA"/>
</dbReference>
<dbReference type="InterPro" id="IPR050679">
    <property type="entry name" value="Bact_HTH_transcr_reg"/>
</dbReference>
<dbReference type="PANTHER" id="PTHR44846:SF17">
    <property type="entry name" value="GNTR-FAMILY TRANSCRIPTIONAL REGULATOR"/>
    <property type="match status" value="1"/>
</dbReference>
<keyword evidence="2" id="KW-0238">DNA-binding</keyword>
<dbReference type="EMBL" id="JAYKYQ010000018">
    <property type="protein sequence ID" value="MEB3514492.1"/>
    <property type="molecule type" value="Genomic_DNA"/>
</dbReference>
<dbReference type="InterPro" id="IPR000524">
    <property type="entry name" value="Tscrpt_reg_HTH_GntR"/>
</dbReference>
<dbReference type="RefSeq" id="WP_195083175.1">
    <property type="nucleotide sequence ID" value="NZ_JAYESH010000021.1"/>
</dbReference>
<evidence type="ECO:0000313" key="7">
    <source>
        <dbReference type="Proteomes" id="UP001348098"/>
    </source>
</evidence>
<proteinExistence type="predicted"/>
<dbReference type="Pfam" id="PF00392">
    <property type="entry name" value="GntR"/>
    <property type="match status" value="1"/>
</dbReference>
<dbReference type="SUPFAM" id="SSF46785">
    <property type="entry name" value="Winged helix' DNA-binding domain"/>
    <property type="match status" value="1"/>
</dbReference>
<dbReference type="SMART" id="SM00345">
    <property type="entry name" value="HTH_GNTR"/>
    <property type="match status" value="1"/>
</dbReference>
<dbReference type="CDD" id="cd07377">
    <property type="entry name" value="WHTH_GntR"/>
    <property type="match status" value="1"/>
</dbReference>